<evidence type="ECO:0000313" key="2">
    <source>
        <dbReference type="EMBL" id="GES00361.1"/>
    </source>
</evidence>
<name>A0A5M3VZU6_9ACTN</name>
<keyword evidence="1" id="KW-1133">Transmembrane helix</keyword>
<evidence type="ECO:0000256" key="1">
    <source>
        <dbReference type="SAM" id="Phobius"/>
    </source>
</evidence>
<accession>A0A5M3VZU6</accession>
<gene>
    <name evidence="2" type="ORF">Acor_24250</name>
</gene>
<keyword evidence="1" id="KW-0812">Transmembrane</keyword>
<keyword evidence="3" id="KW-1185">Reference proteome</keyword>
<feature type="transmembrane region" description="Helical" evidence="1">
    <location>
        <begin position="21"/>
        <end position="43"/>
    </location>
</feature>
<comment type="caution">
    <text evidence="2">The sequence shown here is derived from an EMBL/GenBank/DDBJ whole genome shotgun (WGS) entry which is preliminary data.</text>
</comment>
<evidence type="ECO:0000313" key="3">
    <source>
        <dbReference type="Proteomes" id="UP000334990"/>
    </source>
</evidence>
<proteinExistence type="predicted"/>
<sequence>MTETPQQPVTFREKRKGAGKLIVKRVAAGVVGAILLAGGGYVYNQMTGAPEIAKAGDCLAGASADDLKVVACTDPTATLTVAGRVEDKTQKEWEADQEGAMCSAFPSADQSFWEGKEDSTGYVLCLAPKQ</sequence>
<dbReference type="EMBL" id="BLAD01000044">
    <property type="protein sequence ID" value="GES00361.1"/>
    <property type="molecule type" value="Genomic_DNA"/>
</dbReference>
<organism evidence="2 3">
    <name type="scientific">Acrocarpospora corrugata</name>
    <dbReference type="NCBI Taxonomy" id="35763"/>
    <lineage>
        <taxon>Bacteria</taxon>
        <taxon>Bacillati</taxon>
        <taxon>Actinomycetota</taxon>
        <taxon>Actinomycetes</taxon>
        <taxon>Streptosporangiales</taxon>
        <taxon>Streptosporangiaceae</taxon>
        <taxon>Acrocarpospora</taxon>
    </lineage>
</organism>
<dbReference type="Proteomes" id="UP000334990">
    <property type="component" value="Unassembled WGS sequence"/>
</dbReference>
<reference evidence="2 3" key="1">
    <citation type="submission" date="2019-10" db="EMBL/GenBank/DDBJ databases">
        <title>Whole genome shotgun sequence of Acrocarpospora corrugata NBRC 13972.</title>
        <authorList>
            <person name="Ichikawa N."/>
            <person name="Kimura A."/>
            <person name="Kitahashi Y."/>
            <person name="Komaki H."/>
            <person name="Oguchi A."/>
        </authorList>
    </citation>
    <scope>NUCLEOTIDE SEQUENCE [LARGE SCALE GENOMIC DNA]</scope>
    <source>
        <strain evidence="2 3">NBRC 13972</strain>
    </source>
</reference>
<protein>
    <submittedName>
        <fullName evidence="2">Uncharacterized protein</fullName>
    </submittedName>
</protein>
<dbReference type="OrthoDB" id="3633278at2"/>
<dbReference type="RefSeq" id="WP_155336704.1">
    <property type="nucleotide sequence ID" value="NZ_BAAABN010000033.1"/>
</dbReference>
<dbReference type="AlphaFoldDB" id="A0A5M3VZU6"/>
<keyword evidence="1" id="KW-0472">Membrane</keyword>